<dbReference type="InterPro" id="IPR003439">
    <property type="entry name" value="ABC_transporter-like_ATP-bd"/>
</dbReference>
<feature type="domain" description="ABC transporter" evidence="6">
    <location>
        <begin position="272"/>
        <end position="516"/>
    </location>
</feature>
<dbReference type="Gene3D" id="3.40.50.300">
    <property type="entry name" value="P-loop containing nucleotide triphosphate hydrolases"/>
    <property type="match status" value="2"/>
</dbReference>
<dbReference type="PANTHER" id="PTHR43790:SF9">
    <property type="entry name" value="GALACTOFURANOSE TRANSPORTER ATP-BINDING PROTEIN YTFR"/>
    <property type="match status" value="1"/>
</dbReference>
<gene>
    <name evidence="7" type="ORF">GCM10009827_105090</name>
</gene>
<accession>A0ABN2CXU5</accession>
<dbReference type="InterPro" id="IPR003593">
    <property type="entry name" value="AAA+_ATPase"/>
</dbReference>
<sequence length="519" mass="55628">MVRAMVEASQDQEHGPGLSVKNVSKTFGGTRALSGVSLDLAAGEIHALVGQNGSGKSTLFKILAGYHEPDGGATLEVGGKLIPLPLHPGAVNGLGFRFVHQDLGIAGSLSILENVRVGHFATGYAGRIRWSQERALVAKLLRDFGVDMSPDTPCERLSQAEKAIVAIIRGLQSRPGERPTLLVLDEPTAYLPPPEIRRLFVAVRRLRETGVAIVFSTHRLDEVKELSDRVSVLRDGHLVGTYKTEETTESALIRAIIGKDLDSVYPNNARAARDKPVLEVRGLCGGPVADVSFTLHEGEVLGVTGLVGMGHDEIAYLAFGGQASSSGTIRIDGTVCRSLNPRTAIELGVGLVPANRQRDSGIQSATLKENVTIPVLGGYFRCGTLDHAGERRDVTALLDAVDVRPRGSQDRALATLSGGNQQKALLAKWLNVPGLRILILHEPTQGVDLGARKAIFELLRNAVDSGMAILLASAEYEDLAHLCDRVVVMRHGRPAAELSGADLTEERIVEHCYRSDVPQ</sequence>
<dbReference type="InterPro" id="IPR027417">
    <property type="entry name" value="P-loop_NTPase"/>
</dbReference>
<dbReference type="PROSITE" id="PS50893">
    <property type="entry name" value="ABC_TRANSPORTER_2"/>
    <property type="match status" value="2"/>
</dbReference>
<keyword evidence="8" id="KW-1185">Reference proteome</keyword>
<dbReference type="Proteomes" id="UP001501470">
    <property type="component" value="Unassembled WGS sequence"/>
</dbReference>
<dbReference type="InterPro" id="IPR050107">
    <property type="entry name" value="ABC_carbohydrate_import_ATPase"/>
</dbReference>
<evidence type="ECO:0000259" key="6">
    <source>
        <dbReference type="PROSITE" id="PS50893"/>
    </source>
</evidence>
<evidence type="ECO:0000313" key="8">
    <source>
        <dbReference type="Proteomes" id="UP001501470"/>
    </source>
</evidence>
<evidence type="ECO:0000256" key="5">
    <source>
        <dbReference type="SAM" id="MobiDB-lite"/>
    </source>
</evidence>
<comment type="caution">
    <text evidence="7">The sequence shown here is derived from an EMBL/GenBank/DDBJ whole genome shotgun (WGS) entry which is preliminary data.</text>
</comment>
<protein>
    <submittedName>
        <fullName evidence="7">Sugar ABC transporter ATP-binding protein</fullName>
    </submittedName>
</protein>
<dbReference type="GO" id="GO:0005524">
    <property type="term" value="F:ATP binding"/>
    <property type="evidence" value="ECO:0007669"/>
    <property type="project" value="UniProtKB-KW"/>
</dbReference>
<evidence type="ECO:0000256" key="3">
    <source>
        <dbReference type="ARBA" id="ARBA00022741"/>
    </source>
</evidence>
<dbReference type="CDD" id="cd03215">
    <property type="entry name" value="ABC_Carb_Monos_II"/>
    <property type="match status" value="1"/>
</dbReference>
<dbReference type="Pfam" id="PF00005">
    <property type="entry name" value="ABC_tran"/>
    <property type="match status" value="2"/>
</dbReference>
<keyword evidence="1" id="KW-0813">Transport</keyword>
<organism evidence="7 8">
    <name type="scientific">Dactylosporangium maewongense</name>
    <dbReference type="NCBI Taxonomy" id="634393"/>
    <lineage>
        <taxon>Bacteria</taxon>
        <taxon>Bacillati</taxon>
        <taxon>Actinomycetota</taxon>
        <taxon>Actinomycetes</taxon>
        <taxon>Micromonosporales</taxon>
        <taxon>Micromonosporaceae</taxon>
        <taxon>Dactylosporangium</taxon>
    </lineage>
</organism>
<name>A0ABN2CXU5_9ACTN</name>
<reference evidence="7 8" key="1">
    <citation type="journal article" date="2019" name="Int. J. Syst. Evol. Microbiol.">
        <title>The Global Catalogue of Microorganisms (GCM) 10K type strain sequencing project: providing services to taxonomists for standard genome sequencing and annotation.</title>
        <authorList>
            <consortium name="The Broad Institute Genomics Platform"/>
            <consortium name="The Broad Institute Genome Sequencing Center for Infectious Disease"/>
            <person name="Wu L."/>
            <person name="Ma J."/>
        </authorList>
    </citation>
    <scope>NUCLEOTIDE SEQUENCE [LARGE SCALE GENOMIC DNA]</scope>
    <source>
        <strain evidence="7 8">JCM 15933</strain>
    </source>
</reference>
<dbReference type="PROSITE" id="PS00211">
    <property type="entry name" value="ABC_TRANSPORTER_1"/>
    <property type="match status" value="1"/>
</dbReference>
<evidence type="ECO:0000256" key="2">
    <source>
        <dbReference type="ARBA" id="ARBA00022737"/>
    </source>
</evidence>
<dbReference type="InterPro" id="IPR017871">
    <property type="entry name" value="ABC_transporter-like_CS"/>
</dbReference>
<feature type="domain" description="ABC transporter" evidence="6">
    <location>
        <begin position="18"/>
        <end position="260"/>
    </location>
</feature>
<keyword evidence="2" id="KW-0677">Repeat</keyword>
<dbReference type="EMBL" id="BAAAQD010000037">
    <property type="protein sequence ID" value="GAA1566390.1"/>
    <property type="molecule type" value="Genomic_DNA"/>
</dbReference>
<proteinExistence type="predicted"/>
<evidence type="ECO:0000256" key="4">
    <source>
        <dbReference type="ARBA" id="ARBA00022840"/>
    </source>
</evidence>
<keyword evidence="3" id="KW-0547">Nucleotide-binding</keyword>
<dbReference type="SUPFAM" id="SSF52540">
    <property type="entry name" value="P-loop containing nucleoside triphosphate hydrolases"/>
    <property type="match status" value="2"/>
</dbReference>
<evidence type="ECO:0000313" key="7">
    <source>
        <dbReference type="EMBL" id="GAA1566390.1"/>
    </source>
</evidence>
<dbReference type="CDD" id="cd03216">
    <property type="entry name" value="ABC_Carb_Monos_I"/>
    <property type="match status" value="1"/>
</dbReference>
<dbReference type="PANTHER" id="PTHR43790">
    <property type="entry name" value="CARBOHYDRATE TRANSPORT ATP-BINDING PROTEIN MG119-RELATED"/>
    <property type="match status" value="1"/>
</dbReference>
<keyword evidence="4 7" id="KW-0067">ATP-binding</keyword>
<feature type="region of interest" description="Disordered" evidence="5">
    <location>
        <begin position="1"/>
        <end position="22"/>
    </location>
</feature>
<evidence type="ECO:0000256" key="1">
    <source>
        <dbReference type="ARBA" id="ARBA00022448"/>
    </source>
</evidence>
<dbReference type="SMART" id="SM00382">
    <property type="entry name" value="AAA"/>
    <property type="match status" value="2"/>
</dbReference>